<sequence>MRKTRAQAKAQSLQEQKPVERISVKEKTKKKTIAGKFTLKCVTEVAFRFKDVYYENMFQQLLFKLVLVEESPHVRIKTILLGKEKWTILAPEKKTNLLAFEQSFLRRSVKRAIFDIAKSEERKTKSEMKICLEMAKLPYGTDRTSVLISSKENAKEFDFIEWMSKFRESDEMFGDIETHGSSLQSDSKKRYSGFVEEAANTVMRKKLKKAAFFFQDSELQCLFNHRIFHFLKAARKSRHFGERTLEIRSHWKSTGPPYMFIVFFLKTEKDLNLLEVLVQTTIEEILREKRERFVDDDPESFNRFSILFKTEKETLQVHGQDAVNFNFGKELVKLNIYSPSGTSIKNIIDFKAIMN</sequence>
<evidence type="ECO:0000313" key="1">
    <source>
        <dbReference type="EMBL" id="CAG5104633.1"/>
    </source>
</evidence>
<protein>
    <submittedName>
        <fullName evidence="1">Oidioi.mRNA.OKI2018_I69.chr1.g1406.t1.cds</fullName>
    </submittedName>
</protein>
<proteinExistence type="predicted"/>
<organism evidence="1 2">
    <name type="scientific">Oikopleura dioica</name>
    <name type="common">Tunicate</name>
    <dbReference type="NCBI Taxonomy" id="34765"/>
    <lineage>
        <taxon>Eukaryota</taxon>
        <taxon>Metazoa</taxon>
        <taxon>Chordata</taxon>
        <taxon>Tunicata</taxon>
        <taxon>Appendicularia</taxon>
        <taxon>Copelata</taxon>
        <taxon>Oikopleuridae</taxon>
        <taxon>Oikopleura</taxon>
    </lineage>
</organism>
<dbReference type="Proteomes" id="UP001158576">
    <property type="component" value="Chromosome 1"/>
</dbReference>
<accession>A0ABN7SUT4</accession>
<evidence type="ECO:0000313" key="2">
    <source>
        <dbReference type="Proteomes" id="UP001158576"/>
    </source>
</evidence>
<keyword evidence="2" id="KW-1185">Reference proteome</keyword>
<reference evidence="1 2" key="1">
    <citation type="submission" date="2021-04" db="EMBL/GenBank/DDBJ databases">
        <authorList>
            <person name="Bliznina A."/>
        </authorList>
    </citation>
    <scope>NUCLEOTIDE SEQUENCE [LARGE SCALE GENOMIC DNA]</scope>
</reference>
<dbReference type="EMBL" id="OU015566">
    <property type="protein sequence ID" value="CAG5104633.1"/>
    <property type="molecule type" value="Genomic_DNA"/>
</dbReference>
<gene>
    <name evidence="1" type="ORF">OKIOD_LOCUS10171</name>
</gene>
<name>A0ABN7SUT4_OIKDI</name>